<keyword evidence="4" id="KW-1185">Reference proteome</keyword>
<dbReference type="SMART" id="SM00387">
    <property type="entry name" value="HATPase_c"/>
    <property type="match status" value="1"/>
</dbReference>
<keyword evidence="3" id="KW-0808">Transferase</keyword>
<feature type="transmembrane region" description="Helical" evidence="1">
    <location>
        <begin position="118"/>
        <end position="136"/>
    </location>
</feature>
<dbReference type="EMBL" id="CP019239">
    <property type="protein sequence ID" value="APW43587.1"/>
    <property type="molecule type" value="Genomic_DNA"/>
</dbReference>
<accession>A0A1P8KC40</accession>
<dbReference type="AlphaFoldDB" id="A0A1P8KC40"/>
<dbReference type="SUPFAM" id="SSF55874">
    <property type="entry name" value="ATPase domain of HSP90 chaperone/DNA topoisomerase II/histidine kinase"/>
    <property type="match status" value="1"/>
</dbReference>
<dbReference type="PANTHER" id="PTHR34220:SF9">
    <property type="entry name" value="SIGNAL TRANSDUCTION HISTIDINE KINASE INTERNAL REGION DOMAIN-CONTAINING PROTEIN"/>
    <property type="match status" value="1"/>
</dbReference>
<sequence length="347" mass="37831">MRIDWISKLQHLLQVLGFCLAIAAIQVAFLPDRPYGPPATYSLFIGLFTWAIIDLGRHLFPSAQETGWPNGLTGLALVLGGIVVGYMLGNLVADLLCRTFDLYHGTPKMDRATELRNSVLITGMAGVVGSYYFYALNKSAYLERKMAEARHQASESRLKLLETQLEPHMLFNTLANLRALIAVDPARAQTMLDHMIAYLRATLSASRTGTHTLEQEFARLADYLALMAIRMGPRLQYTLELPDTLQALPVPPLLLQPLVENSIRHGLEPKVEGGRITVRAQSDGTTVTLEVEDTGLGLGAPDPDGSRFGLAQVRERLATVYGAAGTINLVAGHAGGVRASITFPLKT</sequence>
<keyword evidence="3" id="KW-0418">Kinase</keyword>
<dbReference type="eggNOG" id="COG2972">
    <property type="taxonomic scope" value="Bacteria"/>
</dbReference>
<dbReference type="Proteomes" id="UP000186110">
    <property type="component" value="Chromosome"/>
</dbReference>
<dbReference type="STRING" id="1484693.RS694_14295"/>
<dbReference type="KEGG" id="rsb:RS694_14295"/>
<dbReference type="PANTHER" id="PTHR34220">
    <property type="entry name" value="SENSOR HISTIDINE KINASE YPDA"/>
    <property type="match status" value="1"/>
</dbReference>
<organism evidence="3 4">
    <name type="scientific">Rhodoferax saidenbachensis</name>
    <dbReference type="NCBI Taxonomy" id="1484693"/>
    <lineage>
        <taxon>Bacteria</taxon>
        <taxon>Pseudomonadati</taxon>
        <taxon>Pseudomonadota</taxon>
        <taxon>Betaproteobacteria</taxon>
        <taxon>Burkholderiales</taxon>
        <taxon>Comamonadaceae</taxon>
        <taxon>Rhodoferax</taxon>
    </lineage>
</organism>
<evidence type="ECO:0000313" key="3">
    <source>
        <dbReference type="EMBL" id="APW43587.1"/>
    </source>
</evidence>
<protein>
    <submittedName>
        <fullName evidence="3">Sensor histidine kinase</fullName>
    </submittedName>
</protein>
<dbReference type="GO" id="GO:0016020">
    <property type="term" value="C:membrane"/>
    <property type="evidence" value="ECO:0007669"/>
    <property type="project" value="InterPro"/>
</dbReference>
<dbReference type="InterPro" id="IPR036890">
    <property type="entry name" value="HATPase_C_sf"/>
</dbReference>
<dbReference type="InterPro" id="IPR003594">
    <property type="entry name" value="HATPase_dom"/>
</dbReference>
<feature type="domain" description="Histidine kinase/HSP90-like ATPase" evidence="2">
    <location>
        <begin position="250"/>
        <end position="347"/>
    </location>
</feature>
<keyword evidence="1" id="KW-0812">Transmembrane</keyword>
<dbReference type="GO" id="GO:0000155">
    <property type="term" value="F:phosphorelay sensor kinase activity"/>
    <property type="evidence" value="ECO:0007669"/>
    <property type="project" value="InterPro"/>
</dbReference>
<evidence type="ECO:0000313" key="4">
    <source>
        <dbReference type="Proteomes" id="UP000186110"/>
    </source>
</evidence>
<feature type="transmembrane region" description="Helical" evidence="1">
    <location>
        <begin position="72"/>
        <end position="93"/>
    </location>
</feature>
<dbReference type="InterPro" id="IPR010559">
    <property type="entry name" value="Sig_transdc_His_kin_internal"/>
</dbReference>
<gene>
    <name evidence="3" type="ORF">RS694_14295</name>
</gene>
<dbReference type="Pfam" id="PF06580">
    <property type="entry name" value="His_kinase"/>
    <property type="match status" value="1"/>
</dbReference>
<feature type="transmembrane region" description="Helical" evidence="1">
    <location>
        <begin position="41"/>
        <end position="60"/>
    </location>
</feature>
<dbReference type="Gene3D" id="3.30.565.10">
    <property type="entry name" value="Histidine kinase-like ATPase, C-terminal domain"/>
    <property type="match status" value="1"/>
</dbReference>
<evidence type="ECO:0000256" key="1">
    <source>
        <dbReference type="SAM" id="Phobius"/>
    </source>
</evidence>
<dbReference type="RefSeq" id="WP_076069743.1">
    <property type="nucleotide sequence ID" value="NZ_CP019239.1"/>
</dbReference>
<proteinExistence type="predicted"/>
<keyword evidence="1" id="KW-0472">Membrane</keyword>
<dbReference type="InterPro" id="IPR050640">
    <property type="entry name" value="Bact_2-comp_sensor_kinase"/>
</dbReference>
<keyword evidence="1" id="KW-1133">Transmembrane helix</keyword>
<dbReference type="Pfam" id="PF02518">
    <property type="entry name" value="HATPase_c"/>
    <property type="match status" value="1"/>
</dbReference>
<reference evidence="3 4" key="1">
    <citation type="submission" date="2017-01" db="EMBL/GenBank/DDBJ databases">
        <authorList>
            <person name="Mah S.A."/>
            <person name="Swanson W.J."/>
            <person name="Moy G.W."/>
            <person name="Vacquier V.D."/>
        </authorList>
    </citation>
    <scope>NUCLEOTIDE SEQUENCE [LARGE SCALE GENOMIC DNA]</scope>
    <source>
        <strain evidence="3 4">DSM 22694</strain>
    </source>
</reference>
<name>A0A1P8KC40_9BURK</name>
<feature type="transmembrane region" description="Helical" evidence="1">
    <location>
        <begin position="12"/>
        <end position="29"/>
    </location>
</feature>
<evidence type="ECO:0000259" key="2">
    <source>
        <dbReference type="SMART" id="SM00387"/>
    </source>
</evidence>